<dbReference type="KEGG" id="sacd:HS1genome_1316"/>
<name>A0A348B425_9CREN</name>
<reference evidence="3" key="4">
    <citation type="submission" date="2020-09" db="EMBL/GenBank/DDBJ databases">
        <authorList>
            <person name="Sun Q."/>
            <person name="Ohkuma M."/>
        </authorList>
    </citation>
    <scope>NUCLEOTIDE SEQUENCE</scope>
    <source>
        <strain evidence="3">JCM 31740</strain>
    </source>
</reference>
<dbReference type="InterPro" id="IPR007050">
    <property type="entry name" value="HTH_bacterioopsin"/>
</dbReference>
<keyword evidence="4" id="KW-1185">Reference proteome</keyword>
<gene>
    <name evidence="3" type="ORF">GCM10007116_02360</name>
    <name evidence="2" type="ORF">HS1genome_1316</name>
</gene>
<dbReference type="Pfam" id="PF04967">
    <property type="entry name" value="HTH_10"/>
    <property type="match status" value="1"/>
</dbReference>
<sequence>MVELRTPLEFAAVEVKVRHKGCWSELTSDHNVVIRTLAAKVRDGVIIGIDEVKSNSLRDFRNFMRDFRRSPRIKDVLDVKLTDERRRTFRLCFLEDYESMIMGVLSKYTVLRIRDLIVDGVERISFVVPVNEVEPIRFDMMRLGKVLQYRAKVVDLDGEIFTSFDLSPQERYAVSEAIRRGYYELPRKMKLEDLASQIGLSKPTLEEYLRKAERKLLKRALSDIEFYRGGEFE</sequence>
<dbReference type="Proteomes" id="UP000616143">
    <property type="component" value="Unassembled WGS sequence"/>
</dbReference>
<reference evidence="4" key="2">
    <citation type="submission" date="2018-04" db="EMBL/GenBank/DDBJ databases">
        <title>Complete genome sequence of Sulfodiicoccus acidiphilus strain HS-1.</title>
        <authorList>
            <person name="Sakai H.D."/>
            <person name="Kurosawa N."/>
        </authorList>
    </citation>
    <scope>NUCLEOTIDE SEQUENCE [LARGE SCALE GENOMIC DNA]</scope>
    <source>
        <strain evidence="4">HS-1</strain>
    </source>
</reference>
<evidence type="ECO:0000259" key="1">
    <source>
        <dbReference type="Pfam" id="PF04967"/>
    </source>
</evidence>
<accession>A0A348B425</accession>
<reference evidence="2" key="3">
    <citation type="journal article" date="2019" name="BMC Res. Notes">
        <title>Complete genome sequence of the Sulfodiicoccus acidiphilus strain HS-1T, the first crenarchaeon that lacks polB3, isolated from an acidic hot spring in Ohwaku-dani, Hakone, Japan.</title>
        <authorList>
            <person name="Sakai H.D."/>
            <person name="Kurosawa N."/>
        </authorList>
    </citation>
    <scope>NUCLEOTIDE SEQUENCE</scope>
    <source>
        <strain evidence="2">HS-1</strain>
    </source>
</reference>
<dbReference type="GeneID" id="38666834"/>
<proteinExistence type="predicted"/>
<dbReference type="AlphaFoldDB" id="A0A348B425"/>
<reference evidence="3" key="1">
    <citation type="journal article" date="2014" name="Int. J. Syst. Evol. Microbiol.">
        <title>Complete genome sequence of Corynebacterium casei LMG S-19264T (=DSM 44701T), isolated from a smear-ripened cheese.</title>
        <authorList>
            <consortium name="US DOE Joint Genome Institute (JGI-PGF)"/>
            <person name="Walter F."/>
            <person name="Albersmeier A."/>
            <person name="Kalinowski J."/>
            <person name="Ruckert C."/>
        </authorList>
    </citation>
    <scope>NUCLEOTIDE SEQUENCE</scope>
    <source>
        <strain evidence="3">JCM 31740</strain>
    </source>
</reference>
<dbReference type="RefSeq" id="WP_126450126.1">
    <property type="nucleotide sequence ID" value="NZ_AP018553.1"/>
</dbReference>
<dbReference type="PANTHER" id="PTHR34236:SF1">
    <property type="entry name" value="DIMETHYL SULFOXIDE REDUCTASE TRANSCRIPTIONAL ACTIVATOR"/>
    <property type="match status" value="1"/>
</dbReference>
<evidence type="ECO:0000313" key="3">
    <source>
        <dbReference type="EMBL" id="GGT87941.1"/>
    </source>
</evidence>
<protein>
    <recommendedName>
        <fullName evidence="1">HTH bat-type domain-containing protein</fullName>
    </recommendedName>
</protein>
<evidence type="ECO:0000313" key="4">
    <source>
        <dbReference type="Proteomes" id="UP000276741"/>
    </source>
</evidence>
<dbReference type="OrthoDB" id="194393at2157"/>
<dbReference type="EMBL" id="BMQS01000002">
    <property type="protein sequence ID" value="GGT87941.1"/>
    <property type="molecule type" value="Genomic_DNA"/>
</dbReference>
<feature type="domain" description="HTH bat-type" evidence="1">
    <location>
        <begin position="166"/>
        <end position="218"/>
    </location>
</feature>
<dbReference type="Proteomes" id="UP000276741">
    <property type="component" value="Chromosome"/>
</dbReference>
<dbReference type="PANTHER" id="PTHR34236">
    <property type="entry name" value="DIMETHYL SULFOXIDE REDUCTASE TRANSCRIPTIONAL ACTIVATOR"/>
    <property type="match status" value="1"/>
</dbReference>
<dbReference type="EMBL" id="AP018553">
    <property type="protein sequence ID" value="BBD72927.1"/>
    <property type="molecule type" value="Genomic_DNA"/>
</dbReference>
<evidence type="ECO:0000313" key="2">
    <source>
        <dbReference type="EMBL" id="BBD72927.1"/>
    </source>
</evidence>
<organism evidence="2 4">
    <name type="scientific">Sulfodiicoccus acidiphilus</name>
    <dbReference type="NCBI Taxonomy" id="1670455"/>
    <lineage>
        <taxon>Archaea</taxon>
        <taxon>Thermoproteota</taxon>
        <taxon>Thermoprotei</taxon>
        <taxon>Sulfolobales</taxon>
        <taxon>Sulfolobaceae</taxon>
        <taxon>Sulfodiicoccus</taxon>
    </lineage>
</organism>